<dbReference type="GO" id="GO:0030436">
    <property type="term" value="P:asexual sporulation"/>
    <property type="evidence" value="ECO:0007669"/>
    <property type="project" value="InterPro"/>
</dbReference>
<feature type="active site" evidence="1">
    <location>
        <position position="151"/>
    </location>
</feature>
<proteinExistence type="predicted"/>
<keyword evidence="3" id="KW-0378">Hydrolase</keyword>
<keyword evidence="2" id="KW-0812">Transmembrane</keyword>
<dbReference type="EC" id="3.4.23.-" evidence="3"/>
<dbReference type="Proteomes" id="UP000366051">
    <property type="component" value="Chromosome"/>
</dbReference>
<organism evidence="3 4">
    <name type="scientific">Heliorestis convoluta</name>
    <dbReference type="NCBI Taxonomy" id="356322"/>
    <lineage>
        <taxon>Bacteria</taxon>
        <taxon>Bacillati</taxon>
        <taxon>Bacillota</taxon>
        <taxon>Clostridia</taxon>
        <taxon>Eubacteriales</taxon>
        <taxon>Heliobacteriaceae</taxon>
        <taxon>Heliorestis</taxon>
    </lineage>
</organism>
<evidence type="ECO:0000313" key="3">
    <source>
        <dbReference type="EMBL" id="QGG47859.1"/>
    </source>
</evidence>
<dbReference type="Pfam" id="PF03419">
    <property type="entry name" value="Peptidase_U4"/>
    <property type="match status" value="1"/>
</dbReference>
<reference evidence="4" key="1">
    <citation type="submission" date="2019-11" db="EMBL/GenBank/DDBJ databases">
        <title>Genome sequence of Heliorestis convoluta strain HH, an alkaliphilic and minimalistic phototrophic bacterium from a soda lake in Egypt.</title>
        <authorList>
            <person name="Dewey E.D."/>
            <person name="Stokes L.M."/>
            <person name="Burchell B.M."/>
            <person name="Shaffer K.N."/>
            <person name="Huntington A.M."/>
            <person name="Baker J.M."/>
            <person name="Nadendla S."/>
            <person name="Giglio M.G."/>
            <person name="Touchman J.W."/>
            <person name="Blankenship R.E."/>
            <person name="Madigan M.T."/>
            <person name="Sattley W.M."/>
        </authorList>
    </citation>
    <scope>NUCLEOTIDE SEQUENCE [LARGE SCALE GENOMIC DNA]</scope>
    <source>
        <strain evidence="4">HH</strain>
    </source>
</reference>
<feature type="transmembrane region" description="Helical" evidence="2">
    <location>
        <begin position="20"/>
        <end position="39"/>
    </location>
</feature>
<dbReference type="GO" id="GO:0004190">
    <property type="term" value="F:aspartic-type endopeptidase activity"/>
    <property type="evidence" value="ECO:0007669"/>
    <property type="project" value="InterPro"/>
</dbReference>
<evidence type="ECO:0000256" key="1">
    <source>
        <dbReference type="PIRSR" id="PIRSR018571-1"/>
    </source>
</evidence>
<feature type="transmembrane region" description="Helical" evidence="2">
    <location>
        <begin position="75"/>
        <end position="92"/>
    </location>
</feature>
<dbReference type="AlphaFoldDB" id="A0A5Q2N1Z9"/>
<dbReference type="InterPro" id="IPR005081">
    <property type="entry name" value="SpoIIGA"/>
</dbReference>
<keyword evidence="4" id="KW-1185">Reference proteome</keyword>
<evidence type="ECO:0000313" key="4">
    <source>
        <dbReference type="Proteomes" id="UP000366051"/>
    </source>
</evidence>
<feature type="transmembrane region" description="Helical" evidence="2">
    <location>
        <begin position="45"/>
        <end position="63"/>
    </location>
</feature>
<keyword evidence="2" id="KW-1133">Transmembrane helix</keyword>
<accession>A0A5Q2N1Z9</accession>
<name>A0A5Q2N1Z9_9FIRM</name>
<dbReference type="GO" id="GO:0006508">
    <property type="term" value="P:proteolysis"/>
    <property type="evidence" value="ECO:0007669"/>
    <property type="project" value="InterPro"/>
</dbReference>
<feature type="transmembrane region" description="Helical" evidence="2">
    <location>
        <begin position="98"/>
        <end position="122"/>
    </location>
</feature>
<protein>
    <submittedName>
        <fullName evidence="3">Sporulation sigma-e factor-processing peptidase</fullName>
        <ecNumber evidence="3">3.4.23.-</ecNumber>
    </submittedName>
</protein>
<dbReference type="EMBL" id="CP045875">
    <property type="protein sequence ID" value="QGG47859.1"/>
    <property type="molecule type" value="Genomic_DNA"/>
</dbReference>
<sequence length="255" mass="28660">MMDILLLSITGSVLRWKSRVPRILLAGAVGATLSILFLWVQIYDFILGLYKVALAVLMVKIAFPIKGMRQLLQGSIIFYLGAWVVGGIFYAFAPSEKWFTGIFFWLLLILSALLAAMGLTYWRNHGQKRVWQGDLLLKIHAEEIKVRALVDSGNQLVDPLTGNPVIIVEYQALAHLLPPGWSESAATDESLRPRYIPYTSMGNPQGLLLGFRPTRVELYRDNEVIHCHDAIVALSHQRLDPSGHYQALVPTAWEH</sequence>
<dbReference type="PIRSF" id="PIRSF018571">
    <property type="entry name" value="SpoIIGA"/>
    <property type="match status" value="1"/>
</dbReference>
<evidence type="ECO:0000256" key="2">
    <source>
        <dbReference type="SAM" id="Phobius"/>
    </source>
</evidence>
<dbReference type="KEGG" id="hcv:FTV88_1761"/>
<keyword evidence="2" id="KW-0472">Membrane</keyword>
<gene>
    <name evidence="3" type="primary">spoIIGA</name>
    <name evidence="3" type="ORF">FTV88_1761</name>
</gene>